<sequence>MPLFSRTSDKSSNTATQPVADVPTPTQDAEVPTIVEPKPVQSAASRRSSASIYSGIANSATQEAPTASSAMVVSESEAPHPPQHSSDSHVDQLKPTAKGHFGWRSLPFLGSRKTEVKKPALSSLMEQEKKRQVSDDRTKRLFKNAKSEKRAKESALVVRSLIVGPTGTTVEGAKSKAVSKAKMDKVKSQLMQPKSANQVIAQLRSLPASDQFVAGKADFGIQGLTAAPTSPIHAVCLPYTDAEAFDRHFSKLKEDSEKLQVAGVTERAVTVSSAVDAVSGVANASIAQLTTLLENLRVVALTADFDLGLGQPGDGPGILSGALPTAGTVLKGIQDITPLLMAFGYATGKAMVTDHSRECTKTLSLRMEHSPPHLFSELYPPTDRISAITYWWGFEVVLPPPTLKYLSSVPSISHATINFLTGLSLVHGGLREILPFVRYIGTYIDTEFDMIKKEDKGKGVVCAATWIMPAALVARSWDFPIKEGEPRLSPVPPSPVENERQAEADEEEEDEDEEEDVPDMFPFGEPAPEKLAPPASPPVLLPPLPQHEPFLAPNAAPPIDDTPVEVVAQVSEEVPGYNVIPPTPPAPETLRGMPKEVEAIAA</sequence>
<proteinExistence type="predicted"/>
<feature type="compositionally biased region" description="Acidic residues" evidence="1">
    <location>
        <begin position="504"/>
        <end position="518"/>
    </location>
</feature>
<dbReference type="Proteomes" id="UP001212997">
    <property type="component" value="Unassembled WGS sequence"/>
</dbReference>
<feature type="compositionally biased region" description="Low complexity" evidence="1">
    <location>
        <begin position="67"/>
        <end position="76"/>
    </location>
</feature>
<accession>A0AAD5YJ01</accession>
<comment type="caution">
    <text evidence="2">The sequence shown here is derived from an EMBL/GenBank/DDBJ whole genome shotgun (WGS) entry which is preliminary data.</text>
</comment>
<gene>
    <name evidence="2" type="ORF">NLI96_g5451</name>
</gene>
<name>A0AAD5YJ01_9APHY</name>
<feature type="region of interest" description="Disordered" evidence="1">
    <location>
        <begin position="484"/>
        <end position="558"/>
    </location>
</feature>
<evidence type="ECO:0000256" key="1">
    <source>
        <dbReference type="SAM" id="MobiDB-lite"/>
    </source>
</evidence>
<feature type="compositionally biased region" description="Pro residues" evidence="1">
    <location>
        <begin position="534"/>
        <end position="546"/>
    </location>
</feature>
<evidence type="ECO:0000313" key="3">
    <source>
        <dbReference type="Proteomes" id="UP001212997"/>
    </source>
</evidence>
<evidence type="ECO:0000313" key="2">
    <source>
        <dbReference type="EMBL" id="KAJ3484722.1"/>
    </source>
</evidence>
<protein>
    <submittedName>
        <fullName evidence="2">Uncharacterized protein</fullName>
    </submittedName>
</protein>
<dbReference type="EMBL" id="JANAWD010000179">
    <property type="protein sequence ID" value="KAJ3484722.1"/>
    <property type="molecule type" value="Genomic_DNA"/>
</dbReference>
<dbReference type="AlphaFoldDB" id="A0AAD5YJ01"/>
<feature type="region of interest" description="Disordered" evidence="1">
    <location>
        <begin position="1"/>
        <end position="95"/>
    </location>
</feature>
<keyword evidence="3" id="KW-1185">Reference proteome</keyword>
<feature type="compositionally biased region" description="Low complexity" evidence="1">
    <location>
        <begin position="42"/>
        <end position="51"/>
    </location>
</feature>
<feature type="compositionally biased region" description="Polar residues" evidence="1">
    <location>
        <begin position="56"/>
        <end position="66"/>
    </location>
</feature>
<organism evidence="2 3">
    <name type="scientific">Meripilus lineatus</name>
    <dbReference type="NCBI Taxonomy" id="2056292"/>
    <lineage>
        <taxon>Eukaryota</taxon>
        <taxon>Fungi</taxon>
        <taxon>Dikarya</taxon>
        <taxon>Basidiomycota</taxon>
        <taxon>Agaricomycotina</taxon>
        <taxon>Agaricomycetes</taxon>
        <taxon>Polyporales</taxon>
        <taxon>Meripilaceae</taxon>
        <taxon>Meripilus</taxon>
    </lineage>
</organism>
<reference evidence="2" key="1">
    <citation type="submission" date="2022-07" db="EMBL/GenBank/DDBJ databases">
        <title>Genome Sequence of Physisporinus lineatus.</title>
        <authorList>
            <person name="Buettner E."/>
        </authorList>
    </citation>
    <scope>NUCLEOTIDE SEQUENCE</scope>
    <source>
        <strain evidence="2">VT162</strain>
    </source>
</reference>